<protein>
    <submittedName>
        <fullName evidence="1">Uncharacterized protein</fullName>
    </submittedName>
</protein>
<keyword evidence="2" id="KW-1185">Reference proteome</keyword>
<dbReference type="EMBL" id="AZFJ01000045">
    <property type="protein sequence ID" value="KRL86396.1"/>
    <property type="molecule type" value="Genomic_DNA"/>
</dbReference>
<evidence type="ECO:0000313" key="1">
    <source>
        <dbReference type="EMBL" id="KRL86396.1"/>
    </source>
</evidence>
<dbReference type="Proteomes" id="UP000051922">
    <property type="component" value="Unassembled WGS sequence"/>
</dbReference>
<evidence type="ECO:0000313" key="2">
    <source>
        <dbReference type="Proteomes" id="UP000051922"/>
    </source>
</evidence>
<accession>A0A0R1TYY5</accession>
<comment type="caution">
    <text evidence="1">The sequence shown here is derived from an EMBL/GenBank/DDBJ whole genome shotgun (WGS) entry which is preliminary data.</text>
</comment>
<gene>
    <name evidence="1" type="ORF">FC50_GL000916</name>
</gene>
<dbReference type="AlphaFoldDB" id="A0A0R1TYY5"/>
<sequence>MFQATSADLIDNFPSKIKQFALQQLAMMDNLVDYYDARWNENFAPAFWIRFFVYWPQNLVGYLGIRKDGIAAKLANVLGWLIEAIFLLYKPLLKKLL</sequence>
<proteinExistence type="predicted"/>
<dbReference type="PATRIC" id="fig|1423783.4.peg.947"/>
<name>A0A0R1TYY5_9LACO</name>
<organism evidence="1 2">
    <name type="scientific">Lacticaseibacillus pantheris DSM 15945 = JCM 12539 = NBRC 106106</name>
    <dbReference type="NCBI Taxonomy" id="1423783"/>
    <lineage>
        <taxon>Bacteria</taxon>
        <taxon>Bacillati</taxon>
        <taxon>Bacillota</taxon>
        <taxon>Bacilli</taxon>
        <taxon>Lactobacillales</taxon>
        <taxon>Lactobacillaceae</taxon>
        <taxon>Lacticaseibacillus</taxon>
    </lineage>
</organism>
<reference evidence="1 2" key="1">
    <citation type="journal article" date="2015" name="Genome Announc.">
        <title>Expanding the biotechnology potential of lactobacilli through comparative genomics of 213 strains and associated genera.</title>
        <authorList>
            <person name="Sun Z."/>
            <person name="Harris H.M."/>
            <person name="McCann A."/>
            <person name="Guo C."/>
            <person name="Argimon S."/>
            <person name="Zhang W."/>
            <person name="Yang X."/>
            <person name="Jeffery I.B."/>
            <person name="Cooney J.C."/>
            <person name="Kagawa T.F."/>
            <person name="Liu W."/>
            <person name="Song Y."/>
            <person name="Salvetti E."/>
            <person name="Wrobel A."/>
            <person name="Rasinkangas P."/>
            <person name="Parkhill J."/>
            <person name="Rea M.C."/>
            <person name="O'Sullivan O."/>
            <person name="Ritari J."/>
            <person name="Douillard F.P."/>
            <person name="Paul Ross R."/>
            <person name="Yang R."/>
            <person name="Briner A.E."/>
            <person name="Felis G.E."/>
            <person name="de Vos W.M."/>
            <person name="Barrangou R."/>
            <person name="Klaenhammer T.R."/>
            <person name="Caufield P.W."/>
            <person name="Cui Y."/>
            <person name="Zhang H."/>
            <person name="O'Toole P.W."/>
        </authorList>
    </citation>
    <scope>NUCLEOTIDE SEQUENCE [LARGE SCALE GENOMIC DNA]</scope>
    <source>
        <strain evidence="1 2">DSM 15945</strain>
    </source>
</reference>